<evidence type="ECO:0000259" key="1">
    <source>
        <dbReference type="Pfam" id="PF05368"/>
    </source>
</evidence>
<protein>
    <submittedName>
        <fullName evidence="2">NAD(P)-binding protein</fullName>
    </submittedName>
</protein>
<gene>
    <name evidence="2" type="ORF">BDN70DRAFT_997159</name>
</gene>
<comment type="caution">
    <text evidence="2">The sequence shown here is derived from an EMBL/GenBank/DDBJ whole genome shotgun (WGS) entry which is preliminary data.</text>
</comment>
<dbReference type="Pfam" id="PF05368">
    <property type="entry name" value="NmrA"/>
    <property type="match status" value="1"/>
</dbReference>
<sequence>MTILVTGATGKVGKSLVERLHEANAPVLLATRSGTAELPSKAVKFDWFDEETYAAPFEADPNIDKIFLIQPAIFDPLVYIKPFVELAIAMGVKRIIYVSSSALEKGDFVNGKVHEYLADRGVDYVILRPTSFTENFGTVYYHSIREKNEIFSACGDGKVAYVSVDDITQAACDALLAEKTTNNDVIIVGPQLYSHDEIAALLSDVLGRKITHRKLTSEEFRKALLNFGMEEKYAGMLVYIHEQIASGNEAAVTKTPNAYHGKYSLPEYFKAHKDTWIKA</sequence>
<feature type="domain" description="NmrA-like" evidence="1">
    <location>
        <begin position="2"/>
        <end position="247"/>
    </location>
</feature>
<dbReference type="Proteomes" id="UP000807469">
    <property type="component" value="Unassembled WGS sequence"/>
</dbReference>
<accession>A0A9P6CPS1</accession>
<dbReference type="OrthoDB" id="419598at2759"/>
<dbReference type="InterPro" id="IPR036291">
    <property type="entry name" value="NAD(P)-bd_dom_sf"/>
</dbReference>
<dbReference type="Gene3D" id="3.40.50.720">
    <property type="entry name" value="NAD(P)-binding Rossmann-like Domain"/>
    <property type="match status" value="1"/>
</dbReference>
<evidence type="ECO:0000313" key="3">
    <source>
        <dbReference type="Proteomes" id="UP000807469"/>
    </source>
</evidence>
<dbReference type="InterPro" id="IPR051604">
    <property type="entry name" value="Ergot_Alk_Oxidoreductase"/>
</dbReference>
<organism evidence="2 3">
    <name type="scientific">Pholiota conissans</name>
    <dbReference type="NCBI Taxonomy" id="109636"/>
    <lineage>
        <taxon>Eukaryota</taxon>
        <taxon>Fungi</taxon>
        <taxon>Dikarya</taxon>
        <taxon>Basidiomycota</taxon>
        <taxon>Agaricomycotina</taxon>
        <taxon>Agaricomycetes</taxon>
        <taxon>Agaricomycetidae</taxon>
        <taxon>Agaricales</taxon>
        <taxon>Agaricineae</taxon>
        <taxon>Strophariaceae</taxon>
        <taxon>Pholiota</taxon>
    </lineage>
</organism>
<name>A0A9P6CPS1_9AGAR</name>
<dbReference type="SUPFAM" id="SSF51735">
    <property type="entry name" value="NAD(P)-binding Rossmann-fold domains"/>
    <property type="match status" value="1"/>
</dbReference>
<dbReference type="EMBL" id="MU155388">
    <property type="protein sequence ID" value="KAF9474262.1"/>
    <property type="molecule type" value="Genomic_DNA"/>
</dbReference>
<dbReference type="AlphaFoldDB" id="A0A9P6CPS1"/>
<dbReference type="PANTHER" id="PTHR43162">
    <property type="match status" value="1"/>
</dbReference>
<reference evidence="2" key="1">
    <citation type="submission" date="2020-11" db="EMBL/GenBank/DDBJ databases">
        <authorList>
            <consortium name="DOE Joint Genome Institute"/>
            <person name="Ahrendt S."/>
            <person name="Riley R."/>
            <person name="Andreopoulos W."/>
            <person name="Labutti K."/>
            <person name="Pangilinan J."/>
            <person name="Ruiz-Duenas F.J."/>
            <person name="Barrasa J.M."/>
            <person name="Sanchez-Garcia M."/>
            <person name="Camarero S."/>
            <person name="Miyauchi S."/>
            <person name="Serrano A."/>
            <person name="Linde D."/>
            <person name="Babiker R."/>
            <person name="Drula E."/>
            <person name="Ayuso-Fernandez I."/>
            <person name="Pacheco R."/>
            <person name="Padilla G."/>
            <person name="Ferreira P."/>
            <person name="Barriuso J."/>
            <person name="Kellner H."/>
            <person name="Castanera R."/>
            <person name="Alfaro M."/>
            <person name="Ramirez L."/>
            <person name="Pisabarro A.G."/>
            <person name="Kuo A."/>
            <person name="Tritt A."/>
            <person name="Lipzen A."/>
            <person name="He G."/>
            <person name="Yan M."/>
            <person name="Ng V."/>
            <person name="Cullen D."/>
            <person name="Martin F."/>
            <person name="Rosso M.-N."/>
            <person name="Henrissat B."/>
            <person name="Hibbett D."/>
            <person name="Martinez A.T."/>
            <person name="Grigoriev I.V."/>
        </authorList>
    </citation>
    <scope>NUCLEOTIDE SEQUENCE</scope>
    <source>
        <strain evidence="2">CIRM-BRFM 674</strain>
    </source>
</reference>
<keyword evidence="3" id="KW-1185">Reference proteome</keyword>
<dbReference type="InterPro" id="IPR008030">
    <property type="entry name" value="NmrA-like"/>
</dbReference>
<evidence type="ECO:0000313" key="2">
    <source>
        <dbReference type="EMBL" id="KAF9474262.1"/>
    </source>
</evidence>
<proteinExistence type="predicted"/>
<dbReference type="PANTHER" id="PTHR43162:SF1">
    <property type="entry name" value="PRESTALK A DIFFERENTIATION PROTEIN A"/>
    <property type="match status" value="1"/>
</dbReference>
<dbReference type="Gene3D" id="3.90.25.10">
    <property type="entry name" value="UDP-galactose 4-epimerase, domain 1"/>
    <property type="match status" value="1"/>
</dbReference>